<comment type="catalytic activity">
    <reaction evidence="1">
        <text>ATP + protein L-histidine = ADP + protein N-phospho-L-histidine.</text>
        <dbReference type="EC" id="2.7.13.3"/>
    </reaction>
</comment>
<evidence type="ECO:0000256" key="3">
    <source>
        <dbReference type="ARBA" id="ARBA00012438"/>
    </source>
</evidence>
<dbReference type="SUPFAM" id="SSF55874">
    <property type="entry name" value="ATPase domain of HSP90 chaperone/DNA topoisomerase II/histidine kinase"/>
    <property type="match status" value="1"/>
</dbReference>
<organism evidence="17 18">
    <name type="scientific">Paenibacillus amylolyticus</name>
    <dbReference type="NCBI Taxonomy" id="1451"/>
    <lineage>
        <taxon>Bacteria</taxon>
        <taxon>Bacillati</taxon>
        <taxon>Bacillota</taxon>
        <taxon>Bacilli</taxon>
        <taxon>Bacillales</taxon>
        <taxon>Paenibacillaceae</taxon>
        <taxon>Paenibacillus</taxon>
    </lineage>
</organism>
<accession>A0A100VSL5</accession>
<dbReference type="Gene3D" id="6.10.340.10">
    <property type="match status" value="1"/>
</dbReference>
<feature type="transmembrane region" description="Helical" evidence="14">
    <location>
        <begin position="175"/>
        <end position="193"/>
    </location>
</feature>
<evidence type="ECO:0000256" key="5">
    <source>
        <dbReference type="ARBA" id="ARBA00022553"/>
    </source>
</evidence>
<dbReference type="GO" id="GO:0000155">
    <property type="term" value="F:phosphorelay sensor kinase activity"/>
    <property type="evidence" value="ECO:0007669"/>
    <property type="project" value="InterPro"/>
</dbReference>
<dbReference type="GO" id="GO:0005886">
    <property type="term" value="C:plasma membrane"/>
    <property type="evidence" value="ECO:0007669"/>
    <property type="project" value="UniProtKB-SubCell"/>
</dbReference>
<dbReference type="Pfam" id="PF00512">
    <property type="entry name" value="HisKA"/>
    <property type="match status" value="1"/>
</dbReference>
<dbReference type="InterPro" id="IPR050398">
    <property type="entry name" value="HssS/ArlS-like"/>
</dbReference>
<keyword evidence="11 14" id="KW-1133">Transmembrane helix</keyword>
<keyword evidence="9 17" id="KW-0418">Kinase</keyword>
<dbReference type="CDD" id="cd06225">
    <property type="entry name" value="HAMP"/>
    <property type="match status" value="1"/>
</dbReference>
<evidence type="ECO:0000259" key="16">
    <source>
        <dbReference type="PROSITE" id="PS50885"/>
    </source>
</evidence>
<keyword evidence="4" id="KW-1003">Cell membrane</keyword>
<evidence type="ECO:0000256" key="14">
    <source>
        <dbReference type="SAM" id="Phobius"/>
    </source>
</evidence>
<keyword evidence="10" id="KW-0067">ATP-binding</keyword>
<reference evidence="18" key="2">
    <citation type="submission" date="2016-01" db="EMBL/GenBank/DDBJ databases">
        <title>Draft Genome Sequence of Paenibacillus amylolyticus Heshi-A3 that Was Isolated from Fermented Rice Bran with Aging Salted Mackerel, Which Was Named Heshiko as Traditional Fermented Seafood in Japan.</title>
        <authorList>
            <person name="Akuzawa S."/>
            <person name="Nakagawa J."/>
            <person name="Kanekatsu T."/>
            <person name="Kubota E."/>
            <person name="Ohtake R."/>
            <person name="Suzuki T."/>
            <person name="Kanesaki Y."/>
        </authorList>
    </citation>
    <scope>NUCLEOTIDE SEQUENCE [LARGE SCALE GENOMIC DNA]</scope>
    <source>
        <strain evidence="18">Heshi-A3</strain>
    </source>
</reference>
<dbReference type="InterPro" id="IPR036890">
    <property type="entry name" value="HATPase_C_sf"/>
</dbReference>
<evidence type="ECO:0000259" key="15">
    <source>
        <dbReference type="PROSITE" id="PS50109"/>
    </source>
</evidence>
<reference evidence="17 18" key="1">
    <citation type="journal article" date="2016" name="Genome Announc.">
        <title>Draft Genome Sequence of Paenibacillus amylolyticus Heshi-A3, Isolated from Fermented Rice Bran in a Japanese Fermented Seafood Dish.</title>
        <authorList>
            <person name="Akuzawa S."/>
            <person name="Nagaoka J."/>
            <person name="Kanekatsu M."/>
            <person name="Kubota E."/>
            <person name="Ohtake R."/>
            <person name="Suzuki T."/>
            <person name="Kanesaki Y."/>
        </authorList>
    </citation>
    <scope>NUCLEOTIDE SEQUENCE [LARGE SCALE GENOMIC DNA]</scope>
    <source>
        <strain evidence="17 18">Heshi-A3</strain>
    </source>
</reference>
<dbReference type="InterPro" id="IPR004358">
    <property type="entry name" value="Sig_transdc_His_kin-like_C"/>
</dbReference>
<dbReference type="EMBL" id="BCNV01000007">
    <property type="protein sequence ID" value="GAS85041.1"/>
    <property type="molecule type" value="Genomic_DNA"/>
</dbReference>
<dbReference type="SMART" id="SM00387">
    <property type="entry name" value="HATPase_c"/>
    <property type="match status" value="1"/>
</dbReference>
<dbReference type="PANTHER" id="PTHR45528:SF10">
    <property type="entry name" value="METHYL-ACCEPTING CHEMOTAXIS PROTEIN"/>
    <property type="match status" value="1"/>
</dbReference>
<dbReference type="Proteomes" id="UP000069697">
    <property type="component" value="Unassembled WGS sequence"/>
</dbReference>
<feature type="domain" description="HAMP" evidence="16">
    <location>
        <begin position="195"/>
        <end position="247"/>
    </location>
</feature>
<dbReference type="InterPro" id="IPR003661">
    <property type="entry name" value="HisK_dim/P_dom"/>
</dbReference>
<keyword evidence="7 14" id="KW-0812">Transmembrane</keyword>
<dbReference type="SMART" id="SM00304">
    <property type="entry name" value="HAMP"/>
    <property type="match status" value="1"/>
</dbReference>
<dbReference type="PRINTS" id="PR00344">
    <property type="entry name" value="BCTRLSENSOR"/>
</dbReference>
<comment type="caution">
    <text evidence="17">The sequence shown here is derived from an EMBL/GenBank/DDBJ whole genome shotgun (WGS) entry which is preliminary data.</text>
</comment>
<evidence type="ECO:0000256" key="4">
    <source>
        <dbReference type="ARBA" id="ARBA00022475"/>
    </source>
</evidence>
<dbReference type="FunFam" id="3.30.565.10:FF:000006">
    <property type="entry name" value="Sensor histidine kinase WalK"/>
    <property type="match status" value="1"/>
</dbReference>
<dbReference type="Pfam" id="PF02518">
    <property type="entry name" value="HATPase_c"/>
    <property type="match status" value="1"/>
</dbReference>
<dbReference type="PROSITE" id="PS50885">
    <property type="entry name" value="HAMP"/>
    <property type="match status" value="1"/>
</dbReference>
<dbReference type="RefSeq" id="WP_062837414.1">
    <property type="nucleotide sequence ID" value="NZ_BCNV01000007.1"/>
</dbReference>
<evidence type="ECO:0000256" key="6">
    <source>
        <dbReference type="ARBA" id="ARBA00022679"/>
    </source>
</evidence>
<sequence length="488" mass="55109">MKWTIQFKLVVLFSVIVFIGFSVLLILSNKVAQENMYREVHEDMVQSKRNLDIALNQYFLIHNKRMSKDSLEAGNRELAEQIGSAVGGKITVYRPDASPYGSAGSEVNIAKRADHPDVEEAIKSRIAYTTVVDKGRVTSSLSFPLQMDQQLIGIVQLEKDYTDLYRSNLRFQNTIKLFAAVIFVFVFIASIFISRKITQPIRVLTKRSAEVAQGSLNADIQITTKDEIGELASSFTVMIDRVREQIDVIERERDEVKQVQARSKVFFDNVTHELKTPLTTILGYAQILRDNGFTDQDFFDKGMNYIIKESQRLNTMVADILEVSVSSAVIQAYRFERIDVSDIIREACEDMSIKASKYNIGIHYELEENQYLQGDRDKLKEVFLNVLDNSVKYSDVNSIIEVQSFRLGDSIAIVIRDQGEGIGAEALQHVFEPFYQDKGINRAEKGSAGLGLSIVKNIVERHGGTVEMKSIMRQGTQVNISLPGEMNA</sequence>
<feature type="domain" description="Histidine kinase" evidence="15">
    <location>
        <begin position="269"/>
        <end position="486"/>
    </location>
</feature>
<name>A0A100VSL5_PAEAM</name>
<evidence type="ECO:0000256" key="7">
    <source>
        <dbReference type="ARBA" id="ARBA00022692"/>
    </source>
</evidence>
<protein>
    <recommendedName>
        <fullName evidence="3">histidine kinase</fullName>
        <ecNumber evidence="3">2.7.13.3</ecNumber>
    </recommendedName>
</protein>
<dbReference type="Gene3D" id="1.10.287.130">
    <property type="match status" value="1"/>
</dbReference>
<dbReference type="InterPro" id="IPR003660">
    <property type="entry name" value="HAMP_dom"/>
</dbReference>
<dbReference type="AlphaFoldDB" id="A0A100VSL5"/>
<evidence type="ECO:0000256" key="1">
    <source>
        <dbReference type="ARBA" id="ARBA00000085"/>
    </source>
</evidence>
<evidence type="ECO:0000313" key="17">
    <source>
        <dbReference type="EMBL" id="GAS85041.1"/>
    </source>
</evidence>
<keyword evidence="12" id="KW-0902">Two-component regulatory system</keyword>
<dbReference type="InterPro" id="IPR003594">
    <property type="entry name" value="HATPase_dom"/>
</dbReference>
<dbReference type="SUPFAM" id="SSF158472">
    <property type="entry name" value="HAMP domain-like"/>
    <property type="match status" value="1"/>
</dbReference>
<dbReference type="EC" id="2.7.13.3" evidence="3"/>
<evidence type="ECO:0000256" key="9">
    <source>
        <dbReference type="ARBA" id="ARBA00022777"/>
    </source>
</evidence>
<dbReference type="InterPro" id="IPR036097">
    <property type="entry name" value="HisK_dim/P_sf"/>
</dbReference>
<evidence type="ECO:0000256" key="2">
    <source>
        <dbReference type="ARBA" id="ARBA00004651"/>
    </source>
</evidence>
<dbReference type="InterPro" id="IPR005467">
    <property type="entry name" value="His_kinase_dom"/>
</dbReference>
<dbReference type="Gene3D" id="3.30.565.10">
    <property type="entry name" value="Histidine kinase-like ATPase, C-terminal domain"/>
    <property type="match status" value="1"/>
</dbReference>
<dbReference type="PROSITE" id="PS50109">
    <property type="entry name" value="HIS_KIN"/>
    <property type="match status" value="1"/>
</dbReference>
<evidence type="ECO:0000256" key="10">
    <source>
        <dbReference type="ARBA" id="ARBA00022840"/>
    </source>
</evidence>
<keyword evidence="5" id="KW-0597">Phosphoprotein</keyword>
<evidence type="ECO:0000256" key="12">
    <source>
        <dbReference type="ARBA" id="ARBA00023012"/>
    </source>
</evidence>
<dbReference type="CDD" id="cd00082">
    <property type="entry name" value="HisKA"/>
    <property type="match status" value="1"/>
</dbReference>
<keyword evidence="8" id="KW-0547">Nucleotide-binding</keyword>
<dbReference type="SUPFAM" id="SSF47384">
    <property type="entry name" value="Homodimeric domain of signal transducing histidine kinase"/>
    <property type="match status" value="1"/>
</dbReference>
<dbReference type="GO" id="GO:0005524">
    <property type="term" value="F:ATP binding"/>
    <property type="evidence" value="ECO:0007669"/>
    <property type="project" value="UniProtKB-KW"/>
</dbReference>
<keyword evidence="6" id="KW-0808">Transferase</keyword>
<evidence type="ECO:0000256" key="8">
    <source>
        <dbReference type="ARBA" id="ARBA00022741"/>
    </source>
</evidence>
<dbReference type="PANTHER" id="PTHR45528">
    <property type="entry name" value="SENSOR HISTIDINE KINASE CPXA"/>
    <property type="match status" value="1"/>
</dbReference>
<comment type="subcellular location">
    <subcellularLocation>
        <location evidence="2">Cell membrane</location>
        <topology evidence="2">Multi-pass membrane protein</topology>
    </subcellularLocation>
</comment>
<proteinExistence type="predicted"/>
<dbReference type="CDD" id="cd00075">
    <property type="entry name" value="HATPase"/>
    <property type="match status" value="1"/>
</dbReference>
<feature type="transmembrane region" description="Helical" evidence="14">
    <location>
        <begin position="6"/>
        <end position="27"/>
    </location>
</feature>
<evidence type="ECO:0000313" key="18">
    <source>
        <dbReference type="Proteomes" id="UP000069697"/>
    </source>
</evidence>
<dbReference type="Pfam" id="PF00672">
    <property type="entry name" value="HAMP"/>
    <property type="match status" value="1"/>
</dbReference>
<gene>
    <name evidence="17" type="ORF">PAHA3_5162</name>
</gene>
<dbReference type="SMART" id="SM00388">
    <property type="entry name" value="HisKA"/>
    <property type="match status" value="1"/>
</dbReference>
<evidence type="ECO:0000256" key="11">
    <source>
        <dbReference type="ARBA" id="ARBA00022989"/>
    </source>
</evidence>
<keyword evidence="13 14" id="KW-0472">Membrane</keyword>
<evidence type="ECO:0000256" key="13">
    <source>
        <dbReference type="ARBA" id="ARBA00023136"/>
    </source>
</evidence>